<reference evidence="1 2" key="1">
    <citation type="submission" date="2017-09" db="EMBL/GenBank/DDBJ databases">
        <authorList>
            <person name="Haney C."/>
            <person name="Melnyk R."/>
        </authorList>
    </citation>
    <scope>NUCLEOTIDE SEQUENCE [LARGE SCALE GENOMIC DNA]</scope>
    <source>
        <strain evidence="1 2">CH229</strain>
    </source>
</reference>
<accession>A0A854XGS7</accession>
<reference evidence="1 2" key="2">
    <citation type="submission" date="2017-10" db="EMBL/GenBank/DDBJ databases">
        <title>Rhizosphere-associated Pseudomonas modulate jasmonic acid/salicylic acid antagonism to induce systemic resistance to herbivores at the cost of susceptibility to pathogens.</title>
        <authorList>
            <person name="Haney C.H."/>
            <person name="Wiesmann C.L."/>
            <person name="Shapiro L.R."/>
            <person name="O'Sullivan L.R."/>
            <person name="Khorasani S."/>
            <person name="Melnyk R.A."/>
            <person name="Xiao L."/>
            <person name="Bush J."/>
            <person name="Carrillo J."/>
            <person name="Pierce N.E."/>
            <person name="Ausubel F.M."/>
        </authorList>
    </citation>
    <scope>NUCLEOTIDE SEQUENCE [LARGE SCALE GENOMIC DNA]</scope>
    <source>
        <strain evidence="1 2">CH229</strain>
    </source>
</reference>
<dbReference type="Proteomes" id="UP000218643">
    <property type="component" value="Unassembled WGS sequence"/>
</dbReference>
<dbReference type="AlphaFoldDB" id="A0A854XGS7"/>
<dbReference type="EMBL" id="NXHE01000014">
    <property type="protein sequence ID" value="PCM49095.1"/>
    <property type="molecule type" value="Genomic_DNA"/>
</dbReference>
<comment type="caution">
    <text evidence="1">The sequence shown here is derived from an EMBL/GenBank/DDBJ whole genome shotgun (WGS) entry which is preliminary data.</text>
</comment>
<protein>
    <submittedName>
        <fullName evidence="1">Uncharacterized protein</fullName>
    </submittedName>
</protein>
<evidence type="ECO:0000313" key="2">
    <source>
        <dbReference type="Proteomes" id="UP000218643"/>
    </source>
</evidence>
<sequence length="117" mass="13086">MFSNAGDALRDWMRSEVYKGLNLPSYAVCSSTEGISMRNRSEQHTVMDEYKGYDIAVRITGPIDKDAGKCFTVTISIIKNGEEVFPTFKESDTSHKTDDDALQAGITIARQEIDRLD</sequence>
<proteinExistence type="predicted"/>
<name>A0A854XGS7_PSEFL</name>
<organism evidence="1 2">
    <name type="scientific">Pseudomonas fluorescens</name>
    <dbReference type="NCBI Taxonomy" id="294"/>
    <lineage>
        <taxon>Bacteria</taxon>
        <taxon>Pseudomonadati</taxon>
        <taxon>Pseudomonadota</taxon>
        <taxon>Gammaproteobacteria</taxon>
        <taxon>Pseudomonadales</taxon>
        <taxon>Pseudomonadaceae</taxon>
        <taxon>Pseudomonas</taxon>
    </lineage>
</organism>
<gene>
    <name evidence="1" type="ORF">CP335_13540</name>
</gene>
<evidence type="ECO:0000313" key="1">
    <source>
        <dbReference type="EMBL" id="PCM49095.1"/>
    </source>
</evidence>